<dbReference type="PANTHER" id="PTHR30548:SF1">
    <property type="entry name" value="DEHYDRATASE SUBUNIT MJ0007-RELATED"/>
    <property type="match status" value="1"/>
</dbReference>
<evidence type="ECO:0000313" key="3">
    <source>
        <dbReference type="Proteomes" id="UP001629392"/>
    </source>
</evidence>
<dbReference type="Pfam" id="PF06050">
    <property type="entry name" value="HGD-D"/>
    <property type="match status" value="1"/>
</dbReference>
<dbReference type="Proteomes" id="UP001629392">
    <property type="component" value="Unassembled WGS sequence"/>
</dbReference>
<dbReference type="Gene3D" id="1.20.1270.370">
    <property type="match status" value="1"/>
</dbReference>
<reference evidence="2 3" key="1">
    <citation type="journal article" date="2024" name="Chem. Sci.">
        <title>Discovery of megapolipeptins by genome mining of a Burkholderiales bacteria collection.</title>
        <authorList>
            <person name="Paulo B.S."/>
            <person name="Recchia M.J.J."/>
            <person name="Lee S."/>
            <person name="Fergusson C.H."/>
            <person name="Romanowski S.B."/>
            <person name="Hernandez A."/>
            <person name="Krull N."/>
            <person name="Liu D.Y."/>
            <person name="Cavanagh H."/>
            <person name="Bos A."/>
            <person name="Gray C.A."/>
            <person name="Murphy B.T."/>
            <person name="Linington R.G."/>
            <person name="Eustaquio A.S."/>
        </authorList>
    </citation>
    <scope>NUCLEOTIDE SEQUENCE [LARGE SCALE GENOMIC DNA]</scope>
    <source>
        <strain evidence="2 3">RL17-350-BIC-E</strain>
    </source>
</reference>
<comment type="caution">
    <text evidence="2">The sequence shown here is derived from an EMBL/GenBank/DDBJ whole genome shotgun (WGS) entry which is preliminary data.</text>
</comment>
<gene>
    <name evidence="2" type="ORF">PQQ73_24210</name>
</gene>
<protein>
    <submittedName>
        <fullName evidence="2">2-hydroxyacyl-CoA dehydratase family protein</fullName>
    </submittedName>
</protein>
<sequence length="397" mass="44116">MNHSEPSREAALDAFRTIYEARGSLTGGPGKRIGYVSFNVPVELIEAAGCLPVRLTGLPLESTPRADRYLDPCFDGSTRSLMEQFLRGDFASLDLVIISRTSENTLQLYYFLLEIGRLEPEAPIPPVYLFDLLQTPYRASARYVRDQIDRLKARIETLTQQSIDDTAVADAIRLSNQHLDRFDELAALRHAVPARLTGEAALHIVGSLGRVPRARYVELLGQVLNDTDSAATLCGPRVIVKGSAHENADLYRYVEQCGAVIVEDEHLTGSMALGGKFDAALPPLDALAHRYRLHSPSLRRYPQASDDDRFIDTVQRAQADGVIFCYEDTDDVLGWDYSDQKARLDRLNLSSLRLLNQSYREPTDAGTLARVAEFIEGLRQPFRHTDIQSGTPAGAAR</sequence>
<dbReference type="InterPro" id="IPR010327">
    <property type="entry name" value="FldB/FldC_alpha/beta"/>
</dbReference>
<proteinExistence type="inferred from homology"/>
<dbReference type="EMBL" id="JAQQCL010000020">
    <property type="protein sequence ID" value="MFM0719436.1"/>
    <property type="molecule type" value="Genomic_DNA"/>
</dbReference>
<dbReference type="PANTHER" id="PTHR30548">
    <property type="entry name" value="2-HYDROXYGLUTARYL-COA DEHYDRATASE, D-COMPONENT-RELATED"/>
    <property type="match status" value="1"/>
</dbReference>
<comment type="similarity">
    <text evidence="1">Belongs to the FldB/FldC dehydratase alpha/beta subunit family.</text>
</comment>
<keyword evidence="3" id="KW-1185">Reference proteome</keyword>
<evidence type="ECO:0000313" key="2">
    <source>
        <dbReference type="EMBL" id="MFM0719436.1"/>
    </source>
</evidence>
<dbReference type="RefSeq" id="WP_408155463.1">
    <property type="nucleotide sequence ID" value="NZ_JAQQCL010000020.1"/>
</dbReference>
<organism evidence="2 3">
    <name type="scientific">Paraburkholderia strydomiana</name>
    <dbReference type="NCBI Taxonomy" id="1245417"/>
    <lineage>
        <taxon>Bacteria</taxon>
        <taxon>Pseudomonadati</taxon>
        <taxon>Pseudomonadota</taxon>
        <taxon>Betaproteobacteria</taxon>
        <taxon>Burkholderiales</taxon>
        <taxon>Burkholderiaceae</taxon>
        <taxon>Paraburkholderia</taxon>
    </lineage>
</organism>
<dbReference type="Gene3D" id="3.40.50.11900">
    <property type="match status" value="1"/>
</dbReference>
<name>A0ABW9EK15_9BURK</name>
<dbReference type="Gene3D" id="3.40.50.11890">
    <property type="match status" value="1"/>
</dbReference>
<evidence type="ECO:0000256" key="1">
    <source>
        <dbReference type="ARBA" id="ARBA00005806"/>
    </source>
</evidence>
<accession>A0ABW9EK15</accession>